<evidence type="ECO:0008006" key="3">
    <source>
        <dbReference type="Google" id="ProtNLM"/>
    </source>
</evidence>
<gene>
    <name evidence="1" type="ORF">FK531_03480</name>
</gene>
<dbReference type="Proteomes" id="UP000316256">
    <property type="component" value="Unassembled WGS sequence"/>
</dbReference>
<sequence length="147" mass="16318">MSKTLKTEESINIQRPVAEVFAYLSNPDNVTNWSSNVIDYKLVSGKADEVGAVLSLAVKAAGVRVEGTEELTEYEANKRMGFRSKETKIGYTREFEFAADGDGTRVMFLQETEAGTGLFKFADPIVERLYAHDVRGNLEKAKTILES</sequence>
<dbReference type="AlphaFoldDB" id="A0A541BS06"/>
<dbReference type="OrthoDB" id="5951835at2"/>
<dbReference type="InterPro" id="IPR023393">
    <property type="entry name" value="START-like_dom_sf"/>
</dbReference>
<comment type="caution">
    <text evidence="1">The sequence shown here is derived from an EMBL/GenBank/DDBJ whole genome shotgun (WGS) entry which is preliminary data.</text>
</comment>
<name>A0A541BS06_9NOCA</name>
<dbReference type="EMBL" id="VIGH01000001">
    <property type="protein sequence ID" value="TQF75120.1"/>
    <property type="molecule type" value="Genomic_DNA"/>
</dbReference>
<keyword evidence="2" id="KW-1185">Reference proteome</keyword>
<accession>A0A541BS06</accession>
<dbReference type="InterPro" id="IPR019587">
    <property type="entry name" value="Polyketide_cyclase/dehydratase"/>
</dbReference>
<dbReference type="SUPFAM" id="SSF55961">
    <property type="entry name" value="Bet v1-like"/>
    <property type="match status" value="1"/>
</dbReference>
<dbReference type="Pfam" id="PF10604">
    <property type="entry name" value="Polyketide_cyc2"/>
    <property type="match status" value="1"/>
</dbReference>
<proteinExistence type="predicted"/>
<protein>
    <recommendedName>
        <fullName evidence="3">Polyketide cyclase</fullName>
    </recommendedName>
</protein>
<organism evidence="1 2">
    <name type="scientific">Rhodococcus spelaei</name>
    <dbReference type="NCBI Taxonomy" id="2546320"/>
    <lineage>
        <taxon>Bacteria</taxon>
        <taxon>Bacillati</taxon>
        <taxon>Actinomycetota</taxon>
        <taxon>Actinomycetes</taxon>
        <taxon>Mycobacteriales</taxon>
        <taxon>Nocardiaceae</taxon>
        <taxon>Rhodococcus</taxon>
    </lineage>
</organism>
<evidence type="ECO:0000313" key="2">
    <source>
        <dbReference type="Proteomes" id="UP000316256"/>
    </source>
</evidence>
<dbReference type="Gene3D" id="3.30.530.20">
    <property type="match status" value="1"/>
</dbReference>
<dbReference type="RefSeq" id="WP_142095204.1">
    <property type="nucleotide sequence ID" value="NZ_VIGH01000001.1"/>
</dbReference>
<evidence type="ECO:0000313" key="1">
    <source>
        <dbReference type="EMBL" id="TQF75120.1"/>
    </source>
</evidence>
<reference evidence="1 2" key="1">
    <citation type="submission" date="2019-06" db="EMBL/GenBank/DDBJ databases">
        <title>Rhodococcus spaelei sp. nov., isolated from a cave.</title>
        <authorList>
            <person name="Lee S.D."/>
        </authorList>
    </citation>
    <scope>NUCLEOTIDE SEQUENCE [LARGE SCALE GENOMIC DNA]</scope>
    <source>
        <strain evidence="1 2">C9-5</strain>
    </source>
</reference>